<dbReference type="Gene3D" id="3.40.50.1820">
    <property type="entry name" value="alpha/beta hydrolase"/>
    <property type="match status" value="1"/>
</dbReference>
<dbReference type="InterPro" id="IPR014586">
    <property type="entry name" value="UCP033909"/>
</dbReference>
<dbReference type="InterPro" id="IPR010297">
    <property type="entry name" value="DUF900_hydrolase"/>
</dbReference>
<dbReference type="PIRSF" id="PIRSF033909">
    <property type="entry name" value="UCP033909"/>
    <property type="match status" value="1"/>
</dbReference>
<dbReference type="PANTHER" id="PTHR36513:SF1">
    <property type="entry name" value="TRANSMEMBRANE PROTEIN"/>
    <property type="match status" value="1"/>
</dbReference>
<dbReference type="RefSeq" id="WP_106338014.1">
    <property type="nucleotide sequence ID" value="NZ_PVZS01000018.1"/>
</dbReference>
<gene>
    <name evidence="2" type="ORF">SLNSH_15975</name>
</gene>
<dbReference type="EMBL" id="PVZS01000018">
    <property type="protein sequence ID" value="PSC03934.1"/>
    <property type="molecule type" value="Genomic_DNA"/>
</dbReference>
<dbReference type="Proteomes" id="UP000239772">
    <property type="component" value="Unassembled WGS sequence"/>
</dbReference>
<dbReference type="Pfam" id="PF05990">
    <property type="entry name" value="DUF900"/>
    <property type="match status" value="1"/>
</dbReference>
<dbReference type="PANTHER" id="PTHR36513">
    <property type="entry name" value="ABC TRANSMEMBRANE TYPE-1 DOMAIN-CONTAINING PROTEIN"/>
    <property type="match status" value="1"/>
</dbReference>
<evidence type="ECO:0000313" key="2">
    <source>
        <dbReference type="EMBL" id="PSC03934.1"/>
    </source>
</evidence>
<dbReference type="InterPro" id="IPR029058">
    <property type="entry name" value="AB_hydrolase_fold"/>
</dbReference>
<protein>
    <recommendedName>
        <fullName evidence="4">Esterase</fullName>
    </recommendedName>
</protein>
<keyword evidence="3" id="KW-1185">Reference proteome</keyword>
<feature type="region of interest" description="Disordered" evidence="1">
    <location>
        <begin position="342"/>
        <end position="387"/>
    </location>
</feature>
<feature type="compositionally biased region" description="Low complexity" evidence="1">
    <location>
        <begin position="365"/>
        <end position="387"/>
    </location>
</feature>
<evidence type="ECO:0008006" key="4">
    <source>
        <dbReference type="Google" id="ProtNLM"/>
    </source>
</evidence>
<reference evidence="3" key="1">
    <citation type="submission" date="2018-03" db="EMBL/GenBank/DDBJ databases">
        <authorList>
            <person name="Sun L."/>
            <person name="Liu H."/>
            <person name="Chen W."/>
            <person name="Huang K."/>
            <person name="Liu W."/>
            <person name="Gao X."/>
        </authorList>
    </citation>
    <scope>NUCLEOTIDE SEQUENCE [LARGE SCALE GENOMIC DNA]</scope>
    <source>
        <strain evidence="3">SH9</strain>
    </source>
</reference>
<name>A0A2T1HQK0_9HYPH</name>
<dbReference type="OrthoDB" id="9797755at2"/>
<evidence type="ECO:0000256" key="1">
    <source>
        <dbReference type="SAM" id="MobiDB-lite"/>
    </source>
</evidence>
<evidence type="ECO:0000313" key="3">
    <source>
        <dbReference type="Proteomes" id="UP000239772"/>
    </source>
</evidence>
<dbReference type="AlphaFoldDB" id="A0A2T1HQK0"/>
<dbReference type="SUPFAM" id="SSF53474">
    <property type="entry name" value="alpha/beta-Hydrolases"/>
    <property type="match status" value="1"/>
</dbReference>
<comment type="caution">
    <text evidence="2">The sequence shown here is derived from an EMBL/GenBank/DDBJ whole genome shotgun (WGS) entry which is preliminary data.</text>
</comment>
<organism evidence="2 3">
    <name type="scientific">Alsobacter soli</name>
    <dbReference type="NCBI Taxonomy" id="2109933"/>
    <lineage>
        <taxon>Bacteria</taxon>
        <taxon>Pseudomonadati</taxon>
        <taxon>Pseudomonadota</taxon>
        <taxon>Alphaproteobacteria</taxon>
        <taxon>Hyphomicrobiales</taxon>
        <taxon>Alsobacteraceae</taxon>
        <taxon>Alsobacter</taxon>
    </lineage>
</organism>
<proteinExistence type="predicted"/>
<sequence>MALAVAGCGANAGGLAGVSAMLGSSQTEQGRVERLFVVSTRKPESGESARVPRYNVSTVTIPPGHAPGVIERPSFTPQSRSRHFTIAGERKMGADAFQQEIATQLSGRVGVSRDVLVFVHGFNTNYDEARFRLAQIVNDSGFTGVPVLFTWPSRAQILAYGSDKESATASRDHLEKLIEDLGQAPGVGRVHIMAHSMGTWLAMEALRQAAIGGKASLGGHLGEVMLAAPDIDLEVFRAQMSRLGDVARVSVFAAADDRALSVSSTLAGDRTRLGALDLNNPQHVEELKGLNVRVYDLTKAKGASDMFRHVTFAEAPTVVQSIGAQLATVRVEDKGLEDKQAQSYVDPQAGAPAPVSGDGLPPAMPAAVSSAPLAAPGAAPAPATAIR</sequence>
<accession>A0A2T1HQK0</accession>